<keyword evidence="2" id="KW-1185">Reference proteome</keyword>
<dbReference type="Proteomes" id="UP001553843">
    <property type="component" value="Unassembled WGS sequence"/>
</dbReference>
<organism evidence="1 2">
    <name type="scientific">Streptomyces huasconensis</name>
    <dbReference type="NCBI Taxonomy" id="1854574"/>
    <lineage>
        <taxon>Bacteria</taxon>
        <taxon>Bacillati</taxon>
        <taxon>Actinomycetota</taxon>
        <taxon>Actinomycetes</taxon>
        <taxon>Kitasatosporales</taxon>
        <taxon>Streptomycetaceae</taxon>
        <taxon>Streptomyces</taxon>
    </lineage>
</organism>
<evidence type="ECO:0000313" key="2">
    <source>
        <dbReference type="Proteomes" id="UP001553843"/>
    </source>
</evidence>
<comment type="caution">
    <text evidence="1">The sequence shown here is derived from an EMBL/GenBank/DDBJ whole genome shotgun (WGS) entry which is preliminary data.</text>
</comment>
<sequence length="263" mass="29896">MAALLVGRIVARYGRRHIASVISPASRIEQPYVLYLRPFLEDRKTYAMDRPYVENVWAGQPMAPDNNKTEEELLVAQLKSLGRVIAVGHPNEQVPLPGAERLYLPSDDWKPVVSDLIRDARLVVLVAGDTEGTLWEFTEVVRLLPLSRLVILVYGKPEKYLKFRRAIGPAFSGRESELGGRKSDLYPPELPFLPPGKRHIMQRKQLIWGAVHFPPRQRAEFSLLDVSNWGPTVTPIRRKAIENKVEKLLQKIEAHLTILESKS</sequence>
<protein>
    <submittedName>
        <fullName evidence="1">Uncharacterized protein</fullName>
    </submittedName>
</protein>
<reference evidence="1 2" key="1">
    <citation type="submission" date="2024-06" db="EMBL/GenBank/DDBJ databases">
        <title>The Natural Products Discovery Center: Release of the First 8490 Sequenced Strains for Exploring Actinobacteria Biosynthetic Diversity.</title>
        <authorList>
            <person name="Kalkreuter E."/>
            <person name="Kautsar S.A."/>
            <person name="Yang D."/>
            <person name="Bader C.D."/>
            <person name="Teijaro C.N."/>
            <person name="Fluegel L."/>
            <person name="Davis C.M."/>
            <person name="Simpson J.R."/>
            <person name="Lauterbach L."/>
            <person name="Steele A.D."/>
            <person name="Gui C."/>
            <person name="Meng S."/>
            <person name="Li G."/>
            <person name="Viehrig K."/>
            <person name="Ye F."/>
            <person name="Su P."/>
            <person name="Kiefer A.F."/>
            <person name="Nichols A."/>
            <person name="Cepeda A.J."/>
            <person name="Yan W."/>
            <person name="Fan B."/>
            <person name="Jiang Y."/>
            <person name="Adhikari A."/>
            <person name="Zheng C.-J."/>
            <person name="Schuster L."/>
            <person name="Cowan T.M."/>
            <person name="Smanski M.J."/>
            <person name="Chevrette M.G."/>
            <person name="De Carvalho L.P.S."/>
            <person name="Shen B."/>
        </authorList>
    </citation>
    <scope>NUCLEOTIDE SEQUENCE [LARGE SCALE GENOMIC DNA]</scope>
    <source>
        <strain evidence="1 2">NPDC047833</strain>
    </source>
</reference>
<dbReference type="EMBL" id="JBEYRS010000018">
    <property type="protein sequence ID" value="MEW2366648.1"/>
    <property type="molecule type" value="Genomic_DNA"/>
</dbReference>
<proteinExistence type="predicted"/>
<gene>
    <name evidence="1" type="ORF">AB0887_32450</name>
</gene>
<name>A0ABV3M4L9_9ACTN</name>
<accession>A0ABV3M4L9</accession>
<evidence type="ECO:0000313" key="1">
    <source>
        <dbReference type="EMBL" id="MEW2366648.1"/>
    </source>
</evidence>
<dbReference type="RefSeq" id="WP_359783075.1">
    <property type="nucleotide sequence ID" value="NZ_JBEYRR010000013.1"/>
</dbReference>